<gene>
    <name evidence="3" type="ORF">GSLYS_00011544001</name>
</gene>
<protein>
    <submittedName>
        <fullName evidence="3">Uncharacterized protein</fullName>
    </submittedName>
</protein>
<organism evidence="3 4">
    <name type="scientific">Lymnaea stagnalis</name>
    <name type="common">Great pond snail</name>
    <name type="synonym">Helix stagnalis</name>
    <dbReference type="NCBI Taxonomy" id="6523"/>
    <lineage>
        <taxon>Eukaryota</taxon>
        <taxon>Metazoa</taxon>
        <taxon>Spiralia</taxon>
        <taxon>Lophotrochozoa</taxon>
        <taxon>Mollusca</taxon>
        <taxon>Gastropoda</taxon>
        <taxon>Heterobranchia</taxon>
        <taxon>Euthyneura</taxon>
        <taxon>Panpulmonata</taxon>
        <taxon>Hygrophila</taxon>
        <taxon>Lymnaeoidea</taxon>
        <taxon>Lymnaeidae</taxon>
        <taxon>Lymnaea</taxon>
    </lineage>
</organism>
<evidence type="ECO:0000313" key="4">
    <source>
        <dbReference type="Proteomes" id="UP001497497"/>
    </source>
</evidence>
<feature type="coiled-coil region" evidence="1">
    <location>
        <begin position="137"/>
        <end position="220"/>
    </location>
</feature>
<evidence type="ECO:0000313" key="3">
    <source>
        <dbReference type="EMBL" id="CAL1537641.1"/>
    </source>
</evidence>
<reference evidence="3 4" key="1">
    <citation type="submission" date="2024-04" db="EMBL/GenBank/DDBJ databases">
        <authorList>
            <consortium name="Genoscope - CEA"/>
            <person name="William W."/>
        </authorList>
    </citation>
    <scope>NUCLEOTIDE SEQUENCE [LARGE SCALE GENOMIC DNA]</scope>
</reference>
<dbReference type="Gene3D" id="1.10.287.950">
    <property type="entry name" value="Methyl-accepting chemotaxis protein"/>
    <property type="match status" value="1"/>
</dbReference>
<dbReference type="EMBL" id="CAXITT010000269">
    <property type="protein sequence ID" value="CAL1537641.1"/>
    <property type="molecule type" value="Genomic_DNA"/>
</dbReference>
<dbReference type="AlphaFoldDB" id="A0AAV2HXH9"/>
<sequence length="288" mass="32443">QVQQIFENGSARDQTYLSTTVSSSDIPSVSKTAEDAKTGTTLSKDGNVTVSDANTVHIANTRFAILEESVLSLKKTTERGQEKQKHVDRVLKDLTTQQENVNKKVEILTNANLKSKKEIKKRILDLEMTSQDISSNVDQLSETVRNVDVQLKRLEDENKSVNVSMNELNKQISSVRTCSNDVLMSIKDLSKNVESTNQHYNEMSNKINQLEISIDLMSSQCTEQIENMSSANKDTFEECIGMICQLLNRRLTPLQKLNETLNRKVNTSEKQLRKEDDTENRLAALSTA</sequence>
<proteinExistence type="predicted"/>
<name>A0AAV2HXH9_LYMST</name>
<feature type="compositionally biased region" description="Basic and acidic residues" evidence="2">
    <location>
        <begin position="267"/>
        <end position="280"/>
    </location>
</feature>
<dbReference type="Proteomes" id="UP001497497">
    <property type="component" value="Unassembled WGS sequence"/>
</dbReference>
<evidence type="ECO:0000256" key="2">
    <source>
        <dbReference type="SAM" id="MobiDB-lite"/>
    </source>
</evidence>
<keyword evidence="4" id="KW-1185">Reference proteome</keyword>
<evidence type="ECO:0000256" key="1">
    <source>
        <dbReference type="SAM" id="Coils"/>
    </source>
</evidence>
<feature type="non-terminal residue" evidence="3">
    <location>
        <position position="1"/>
    </location>
</feature>
<feature type="region of interest" description="Disordered" evidence="2">
    <location>
        <begin position="267"/>
        <end position="288"/>
    </location>
</feature>
<feature type="non-terminal residue" evidence="3">
    <location>
        <position position="288"/>
    </location>
</feature>
<keyword evidence="1" id="KW-0175">Coiled coil</keyword>
<accession>A0AAV2HXH9</accession>
<comment type="caution">
    <text evidence="3">The sequence shown here is derived from an EMBL/GenBank/DDBJ whole genome shotgun (WGS) entry which is preliminary data.</text>
</comment>